<sequence length="167" mass="17237">MDDRIEVTLSSPTKIDLRVLMAGVQSVSAAELELLKEAGVVVTVAAVANEALVATLPVAPVFDQDAFNAAVAAEASKLAKQAFDGALDKLEAEVKELSALAEKEKAELLARLDEAGKLLTAERQNSADLVEKLTVAEADMAALKAAPAVIANTPVAKTTVKKGAATS</sequence>
<evidence type="ECO:0000256" key="1">
    <source>
        <dbReference type="SAM" id="Coils"/>
    </source>
</evidence>
<feature type="coiled-coil region" evidence="1">
    <location>
        <begin position="80"/>
        <end position="107"/>
    </location>
</feature>
<protein>
    <submittedName>
        <fullName evidence="2">Uncharacterized protein</fullName>
    </submittedName>
</protein>
<dbReference type="Proteomes" id="UP001157355">
    <property type="component" value="Unassembled WGS sequence"/>
</dbReference>
<organism evidence="2 3">
    <name type="scientific">Cypionkella aquatica</name>
    <dbReference type="NCBI Taxonomy" id="1756042"/>
    <lineage>
        <taxon>Bacteria</taxon>
        <taxon>Pseudomonadati</taxon>
        <taxon>Pseudomonadota</taxon>
        <taxon>Alphaproteobacteria</taxon>
        <taxon>Rhodobacterales</taxon>
        <taxon>Paracoccaceae</taxon>
        <taxon>Cypionkella</taxon>
    </lineage>
</organism>
<proteinExistence type="predicted"/>
<evidence type="ECO:0000313" key="3">
    <source>
        <dbReference type="Proteomes" id="UP001157355"/>
    </source>
</evidence>
<keyword evidence="1" id="KW-0175">Coiled coil</keyword>
<comment type="caution">
    <text evidence="2">The sequence shown here is derived from an EMBL/GenBank/DDBJ whole genome shotgun (WGS) entry which is preliminary data.</text>
</comment>
<keyword evidence="3" id="KW-1185">Reference proteome</keyword>
<accession>A0AA37X1C7</accession>
<dbReference type="EMBL" id="BSPP01000005">
    <property type="protein sequence ID" value="GLS86675.1"/>
    <property type="molecule type" value="Genomic_DNA"/>
</dbReference>
<gene>
    <name evidence="2" type="ORF">GCM10010873_16490</name>
</gene>
<reference evidence="2 3" key="1">
    <citation type="journal article" date="2014" name="Int. J. Syst. Evol. Microbiol.">
        <title>Complete genome sequence of Corynebacterium casei LMG S-19264T (=DSM 44701T), isolated from a smear-ripened cheese.</title>
        <authorList>
            <consortium name="US DOE Joint Genome Institute (JGI-PGF)"/>
            <person name="Walter F."/>
            <person name="Albersmeier A."/>
            <person name="Kalinowski J."/>
            <person name="Ruckert C."/>
        </authorList>
    </citation>
    <scope>NUCLEOTIDE SEQUENCE [LARGE SCALE GENOMIC DNA]</scope>
    <source>
        <strain evidence="2 3">NBRC 111766</strain>
    </source>
</reference>
<dbReference type="AlphaFoldDB" id="A0AA37X1C7"/>
<dbReference type="RefSeq" id="WP_284324892.1">
    <property type="nucleotide sequence ID" value="NZ_BSPP01000005.1"/>
</dbReference>
<evidence type="ECO:0000313" key="2">
    <source>
        <dbReference type="EMBL" id="GLS86675.1"/>
    </source>
</evidence>
<name>A0AA37X1C7_9RHOB</name>